<keyword evidence="1" id="KW-0732">Signal</keyword>
<dbReference type="Proteomes" id="UP001178507">
    <property type="component" value="Unassembled WGS sequence"/>
</dbReference>
<dbReference type="EMBL" id="CAUJNA010000397">
    <property type="protein sequence ID" value="CAJ1376470.1"/>
    <property type="molecule type" value="Genomic_DNA"/>
</dbReference>
<organism evidence="2 3">
    <name type="scientific">Effrenium voratum</name>
    <dbReference type="NCBI Taxonomy" id="2562239"/>
    <lineage>
        <taxon>Eukaryota</taxon>
        <taxon>Sar</taxon>
        <taxon>Alveolata</taxon>
        <taxon>Dinophyceae</taxon>
        <taxon>Suessiales</taxon>
        <taxon>Symbiodiniaceae</taxon>
        <taxon>Effrenium</taxon>
    </lineage>
</organism>
<proteinExistence type="predicted"/>
<evidence type="ECO:0000256" key="1">
    <source>
        <dbReference type="SAM" id="SignalP"/>
    </source>
</evidence>
<evidence type="ECO:0000313" key="2">
    <source>
        <dbReference type="EMBL" id="CAJ1376470.1"/>
    </source>
</evidence>
<feature type="chain" id="PRO_5041225666" description="Protein arginine methyltransferase 10" evidence="1">
    <location>
        <begin position="29"/>
        <end position="3165"/>
    </location>
</feature>
<gene>
    <name evidence="2" type="ORF">EVOR1521_LOCUS5525</name>
</gene>
<reference evidence="2" key="1">
    <citation type="submission" date="2023-08" db="EMBL/GenBank/DDBJ databases">
        <authorList>
            <person name="Chen Y."/>
            <person name="Shah S."/>
            <person name="Dougan E. K."/>
            <person name="Thang M."/>
            <person name="Chan C."/>
        </authorList>
    </citation>
    <scope>NUCLEOTIDE SEQUENCE</scope>
</reference>
<sequence>MGQDVHPRQAKAWLLVLLLLGQEAQAAAKGFGANASAEELRPVFAQPNAAVALAGRRLQVALGADWQWPVTSSMRFVTVTQGGEDVPTEGTDMVQVVSSLNYNEIIISTNDVATPIGAEHTAPAVKLVQGVADRTRCQGNTFDMPVGVAIPDSGDPIAGEMGITNGALLLTNSGNTLSKNQVNIIFMHGGQYKLCYTPDGTFGGNDGSEVNNNIVLTMIQVFGISSNCRGSDGCLRDERWECWFGYKGESVQNCEFNFQYDGGRVGWGIEVGQRSRITWTPPYGADTVDPGGAVLYNPQACASAAPDQTMFDVPTGVSVYMDVSTQSTATMPAVQSTHSSAFTTAACYCPNYNAERGAHCTNADAAQCCDSFAEFIQQFGVIYFWTIRICDYDHYTTCTPNPPTSYRYMRVLPQQKFTLRIDCPPGGGCFATDENRVKFIGQVASNDRPSWDANAGCRTYLQENFAAVWPSTTDSRALSGGNSRDYKAWRSKQVKLNLSLKRAIDVCYSNADSGNPNSWFKVGSIQTSDAFAFASQSIASGQVSAPIPTIKYVGHPGSVTLYGGMMGAGTLPSPFESNMYSGKALLNILSFDRELQYGVGAAQKTLMEHYSYDQARPLDFQTQMDRECQKENYSPTLVTGPSSKQAAKTYIANPDINSANTITQYMSFSGPDRDQDMTVKLAGVVAVCYCGMVSAQDECESSSFWLYAGLMTIQGPEGGRSFIFPTNVVVKFDLKGWGFSQDDRLRIIPATSQCSANNNDPDSDLGFKVGCPAVDGTGCRQATAQESIMTSVMTSTSVGIYIDRVDIQQSSSVLRFTADISQHLGSDPDFGYDIITLNLDRIMVNSNDINTVTAIERFEANKLAGVYEFQDTFNPGPIQTFQVGHRVVQLPDAQQMMIPQGWVSTDEFPFTVVPFSFVDQQGHWIRRNKLETNEEIKGTTAASNLKLCWGIKSEGLNKFYHEAGTVNFEDPPPMVSAVVSLTTKMQEAVAPVVIAFKTTASRSEYSTPTGQTMLMLRFLDVSTKLEPYYFAQEQGLRGVYRVPPYQEVTQAQQRQHVCGKIFLEFWSNHPEGFPMPVGCHYTQKLSDVPAQGSSNFFREFYITFGEGNGLRQDVEYHIVLNAKIMSFTSGEPLVDIYAMCAGFTGCARPYQVFEIGSAVVSRGTMVPATMADPQFASDGFLIQRSNPLDGVLNLSNLNILQIRLRGEAALRGIVKESLIRMYMWPLTAWNVGTGSCSAECIPFHFNTKRCSGLVGCGSEEVVAGSGRRNIVKITLPTEMDTIDQTTTHTIKISGLTLPVQGFFPTNFGVQLTKPDDTAPFYIHATGMIMKVPDAGSTTGRIVISDRSGYGPMPFRSDVGNVLYFRLKLGATLWNVGRSNAAFLTIGLPNGYGACSVAGAGAPARDLKVFLQKTGGYVDNNRGVLAVSTDDGDWANSNIKTCTYELHANNQAIYAGMVFYVAVTVVNPVNPLPKTDPENQLTIKLSSLGAYDPEGIAEPAPYDMPEVPFISLAEEKSLGQDYWAGNPAIINTLSEELVQPSSFARSCCGPNYDTRRSEDFLRIFFFTSTYIGQNGYVVFDAPSGFDFGASCTSRDLAERYYAFVGQFESRLYRLKNMGSCVGKRYPTTETTYNRARLQVGGIIDAPLYYGFELRVLYPTTYDTTQHENWFLWLLDSNAYVLEGSQTTMRFNKFKDPAQTSFFDKSWGMYEEIGPTIPVQVLSDGAAAPRPTSLTNVNTEVVFYPITFAVDIDTSLRISAPVGFKWDVDPNSFFRRTNGTLEDWPQLPSVQNQNQLVWSTLSLKGSTLYGFRATVEVPNFNPVNSANAFFIEFGYRNSNIQKRLFANVVEAPSIAALINAEVYASTNLVNYVDNRIEFAVQTVTTLTPSTGIVVKGSDVTTGFSFQCPQTVMALPESSPFPTDLICVYQVASDGAPQITLKVNKISMPPGYYRWEMTAQNPPTRKQDPGLWTFGTYLAASDYPTTAILDKELQATGFKIDNMMREAKMTALDQVQRAATIRNDRPGKPNQLIFQFSLNIRPLANRILTLRGPRGFVFDDNCLPEVITDRNDVFGPNTQDVWPPDYSEWPPEYRPTKCLGNGREAQITVPSGLGRYSLYVFRIGVRSNPHSTPDWNKWSINFNDESSDPFQGFTVWTFTNLNIGAVGAMKSPTGAGVMRTATPVTIVFTPYNSVPAKPPNEDFGGMMRLTVPVGYEIRHNNLACEVELFVSDGSVIFESADYSCMVENTVKQLLYMAGEKDVRGSYSYTLIVWVFNPPTSTLADTWRIDTFHRFSAEPDTALDETEFLGYNVNNQLNIFQVANTNQVLNGNTKVNDIDILMQFPDPLKDGDVVMVTGPRGFNLIGNPELANCNEFRWVGDVQLRATGEPGCTCDLQGFCSIMWTIDESKDPAYPQNENLHFKVATTNPSKTPFLTDNYWKAAHMKADVVKSSHIFQGWSVNPQLENVDISLVGTKYAAGKISDIEIKFTPITDAETIRIEAIFPSQFNFDQSTVALPYDIDGQSEGSTLIINRGGFRAGVMTTIRINTVRLGRAGGQTRFNLVTFKDETLMDKRDEKLDFSGGFRLPGMITVINAPLLKSQYQDAKATFPVKSLFQPRILEDAKAEFTLSFSRPVQASERLLVTCQGQAKYQLKQSPFVVIGIGPIETSVEIDPDGILRATLKPGRPATEVALQADTPYTIIMWVLPVQGTNTWRFDTSDGGALPTNTNDGELDGFTPVEQFVLGVEAVRSPPKAVVDVVLNINAGNAIVRELIIIAPPSFVFDESAGGCGDMCLPGEALSSTSRKTATIASPTGEPLTQLQGIKVRVLTPEQTPSSVTWYVEGRGQGAGTTVGWGEGAGFFVTQMAATNVMYPAVAGVQQAQIAFTFALNVNAGNQINIVAPPGFILTCSTEGALKQISLPGGKPDCLDDPLQIRVGTTLTADQYAFALLVDLPPETPSANTFSVIVRDQDNNVVDAAYSIQGKPIVQIGVTDPYLAWSQAEPGQRTQITIGLTFTRDTPNVKAVLIMLPERFIHDVQTPTDVQNINKDFPLAAGSDWADTQYTDRIKISLDDMGGGAIIWKGTYKFSFPALVPPSMSNNNYWSFSLCNDRDCQQPDDRYIIVSFPIAGFQLYEMAPEVLRVGTGSGRREAHLGALALVLVLSLLMW</sequence>
<keyword evidence="3" id="KW-1185">Reference proteome</keyword>
<protein>
    <recommendedName>
        <fullName evidence="4">Protein arginine methyltransferase 10</fullName>
    </recommendedName>
</protein>
<evidence type="ECO:0000313" key="3">
    <source>
        <dbReference type="Proteomes" id="UP001178507"/>
    </source>
</evidence>
<feature type="signal peptide" evidence="1">
    <location>
        <begin position="1"/>
        <end position="28"/>
    </location>
</feature>
<evidence type="ECO:0008006" key="4">
    <source>
        <dbReference type="Google" id="ProtNLM"/>
    </source>
</evidence>
<name>A0AA36MQH2_9DINO</name>
<accession>A0AA36MQH2</accession>
<comment type="caution">
    <text evidence="2">The sequence shown here is derived from an EMBL/GenBank/DDBJ whole genome shotgun (WGS) entry which is preliminary data.</text>
</comment>